<dbReference type="PANTHER" id="PTHR42911:SF2">
    <property type="entry name" value="PROHIBITIN FAMILY PROTEIN"/>
    <property type="match status" value="1"/>
</dbReference>
<sequence>MKPKAILLAGAALFVGILAFSSASSIDAGERGVILRNGAIVGEAQPGLHFNVPIIESIARLPVQMQVVTIDQMEAYSSDQQPANIRVSVNYHLDPGKVQAIYAEFRNAENVESRLIQPRIQQQFKNVFGRFTAQQAIQDRAKLNQQVFDAIAKSVDGPVVVEGVQIEEITFSPQYVASIEQRMQAQIEVEKLQQNAQREKVQAQITVTQAQAKADSVRAAADADAYATQKRGEAEAAAIKARGDALRDNPNLVALTQAERWDGKLPSTMVPGGSTPMISIGK</sequence>
<keyword evidence="6" id="KW-1185">Reference proteome</keyword>
<evidence type="ECO:0000313" key="5">
    <source>
        <dbReference type="EMBL" id="SER28706.1"/>
    </source>
</evidence>
<evidence type="ECO:0000259" key="4">
    <source>
        <dbReference type="SMART" id="SM00244"/>
    </source>
</evidence>
<evidence type="ECO:0000256" key="3">
    <source>
        <dbReference type="SAM" id="SignalP"/>
    </source>
</evidence>
<organism evidence="5 6">
    <name type="scientific">Faunimonas pinastri</name>
    <dbReference type="NCBI Taxonomy" id="1855383"/>
    <lineage>
        <taxon>Bacteria</taxon>
        <taxon>Pseudomonadati</taxon>
        <taxon>Pseudomonadota</taxon>
        <taxon>Alphaproteobacteria</taxon>
        <taxon>Hyphomicrobiales</taxon>
        <taxon>Afifellaceae</taxon>
        <taxon>Faunimonas</taxon>
    </lineage>
</organism>
<dbReference type="Proteomes" id="UP000199647">
    <property type="component" value="Unassembled WGS sequence"/>
</dbReference>
<keyword evidence="2" id="KW-0175">Coiled coil</keyword>
<keyword evidence="5" id="KW-0645">Protease</keyword>
<dbReference type="SMART" id="SM00244">
    <property type="entry name" value="PHB"/>
    <property type="match status" value="1"/>
</dbReference>
<dbReference type="AlphaFoldDB" id="A0A1H9MYB7"/>
<dbReference type="InterPro" id="IPR001107">
    <property type="entry name" value="Band_7"/>
</dbReference>
<gene>
    <name evidence="5" type="ORF">SAMN05216548_114107</name>
</gene>
<dbReference type="InterPro" id="IPR000163">
    <property type="entry name" value="Prohibitin"/>
</dbReference>
<proteinExistence type="predicted"/>
<protein>
    <submittedName>
        <fullName evidence="5">Regulator of protease activity HflC, stomatin/prohibitin superfamily</fullName>
    </submittedName>
</protein>
<dbReference type="PANTHER" id="PTHR42911">
    <property type="entry name" value="MODULATOR OF FTSH PROTEASE HFLC"/>
    <property type="match status" value="1"/>
</dbReference>
<dbReference type="Pfam" id="PF01145">
    <property type="entry name" value="Band_7"/>
    <property type="match status" value="1"/>
</dbReference>
<dbReference type="GO" id="GO:0008233">
    <property type="term" value="F:peptidase activity"/>
    <property type="evidence" value="ECO:0007669"/>
    <property type="project" value="UniProtKB-KW"/>
</dbReference>
<evidence type="ECO:0000256" key="1">
    <source>
        <dbReference type="ARBA" id="ARBA00004167"/>
    </source>
</evidence>
<feature type="domain" description="Band 7" evidence="4">
    <location>
        <begin position="21"/>
        <end position="183"/>
    </location>
</feature>
<dbReference type="RefSeq" id="WP_092498607.1">
    <property type="nucleotide sequence ID" value="NZ_FOFG01000014.1"/>
</dbReference>
<feature type="chain" id="PRO_5011491953" evidence="3">
    <location>
        <begin position="29"/>
        <end position="282"/>
    </location>
</feature>
<feature type="coiled-coil region" evidence="2">
    <location>
        <begin position="175"/>
        <end position="213"/>
    </location>
</feature>
<keyword evidence="5" id="KW-0378">Hydrolase</keyword>
<evidence type="ECO:0000313" key="6">
    <source>
        <dbReference type="Proteomes" id="UP000199647"/>
    </source>
</evidence>
<evidence type="ECO:0000256" key="2">
    <source>
        <dbReference type="SAM" id="Coils"/>
    </source>
</evidence>
<dbReference type="SUPFAM" id="SSF117892">
    <property type="entry name" value="Band 7/SPFH domain"/>
    <property type="match status" value="1"/>
</dbReference>
<dbReference type="OrthoDB" id="9812991at2"/>
<comment type="subcellular location">
    <subcellularLocation>
        <location evidence="1">Membrane</location>
        <topology evidence="1">Single-pass membrane protein</topology>
    </subcellularLocation>
</comment>
<dbReference type="Gene3D" id="3.30.479.30">
    <property type="entry name" value="Band 7 domain"/>
    <property type="match status" value="1"/>
</dbReference>
<name>A0A1H9MYB7_9HYPH</name>
<dbReference type="GO" id="GO:0016020">
    <property type="term" value="C:membrane"/>
    <property type="evidence" value="ECO:0007669"/>
    <property type="project" value="UniProtKB-SubCell"/>
</dbReference>
<dbReference type="EMBL" id="FOFG01000014">
    <property type="protein sequence ID" value="SER28706.1"/>
    <property type="molecule type" value="Genomic_DNA"/>
</dbReference>
<keyword evidence="3" id="KW-0732">Signal</keyword>
<dbReference type="CDD" id="cd03401">
    <property type="entry name" value="SPFH_prohibitin"/>
    <property type="match status" value="1"/>
</dbReference>
<dbReference type="STRING" id="1855383.SAMN05216548_114107"/>
<dbReference type="InterPro" id="IPR036013">
    <property type="entry name" value="Band_7/SPFH_dom_sf"/>
</dbReference>
<feature type="signal peptide" evidence="3">
    <location>
        <begin position="1"/>
        <end position="28"/>
    </location>
</feature>
<accession>A0A1H9MYB7</accession>
<reference evidence="5 6" key="1">
    <citation type="submission" date="2016-10" db="EMBL/GenBank/DDBJ databases">
        <authorList>
            <person name="de Groot N.N."/>
        </authorList>
    </citation>
    <scope>NUCLEOTIDE SEQUENCE [LARGE SCALE GENOMIC DNA]</scope>
    <source>
        <strain evidence="5 6">A52C2</strain>
    </source>
</reference>
<dbReference type="GO" id="GO:0006508">
    <property type="term" value="P:proteolysis"/>
    <property type="evidence" value="ECO:0007669"/>
    <property type="project" value="UniProtKB-KW"/>
</dbReference>